<dbReference type="GO" id="GO:0003723">
    <property type="term" value="F:RNA binding"/>
    <property type="evidence" value="ECO:0007669"/>
    <property type="project" value="UniProtKB-KW"/>
</dbReference>
<dbReference type="EMBL" id="KE148166">
    <property type="protein sequence ID" value="EPE03641.1"/>
    <property type="molecule type" value="Genomic_DNA"/>
</dbReference>
<keyword evidence="5" id="KW-0698">rRNA processing</keyword>
<accession>S3BW46</accession>
<keyword evidence="3 5" id="KW-0694">RNA-binding</keyword>
<dbReference type="PANTHER" id="PTHR17972">
    <property type="entry name" value="NUCLEOLAR RNA-ASSOCIATED PROTEIN"/>
    <property type="match status" value="1"/>
</dbReference>
<dbReference type="InterPro" id="IPR035371">
    <property type="entry name" value="Nrap_D6"/>
</dbReference>
<dbReference type="OrthoDB" id="10251401at2759"/>
<organism evidence="13 14">
    <name type="scientific">Ophiostoma piceae (strain UAMH 11346)</name>
    <name type="common">Sap stain fungus</name>
    <dbReference type="NCBI Taxonomy" id="1262450"/>
    <lineage>
        <taxon>Eukaryota</taxon>
        <taxon>Fungi</taxon>
        <taxon>Dikarya</taxon>
        <taxon>Ascomycota</taxon>
        <taxon>Pezizomycotina</taxon>
        <taxon>Sordariomycetes</taxon>
        <taxon>Sordariomycetidae</taxon>
        <taxon>Ophiostomatales</taxon>
        <taxon>Ophiostomataceae</taxon>
        <taxon>Ophiostoma</taxon>
    </lineage>
</organism>
<comment type="subcellular location">
    <subcellularLocation>
        <location evidence="1 5">Nucleus</location>
        <location evidence="1 5">Nucleolus</location>
    </subcellularLocation>
</comment>
<evidence type="ECO:0000256" key="4">
    <source>
        <dbReference type="ARBA" id="ARBA00023242"/>
    </source>
</evidence>
<feature type="compositionally biased region" description="Basic residues" evidence="6">
    <location>
        <begin position="1"/>
        <end position="11"/>
    </location>
</feature>
<dbReference type="Pfam" id="PF17406">
    <property type="entry name" value="Nrap_D5"/>
    <property type="match status" value="1"/>
</dbReference>
<dbReference type="Gene3D" id="1.10.1410.10">
    <property type="match status" value="1"/>
</dbReference>
<keyword evidence="5" id="KW-0690">Ribosome biogenesis</keyword>
<evidence type="ECO:0000256" key="6">
    <source>
        <dbReference type="SAM" id="MobiDB-lite"/>
    </source>
</evidence>
<evidence type="ECO:0000259" key="11">
    <source>
        <dbReference type="Pfam" id="PF17406"/>
    </source>
</evidence>
<dbReference type="Pfam" id="PF03813">
    <property type="entry name" value="Nrap"/>
    <property type="match status" value="1"/>
</dbReference>
<feature type="domain" description="Nrap protein" evidence="11">
    <location>
        <begin position="845"/>
        <end position="1020"/>
    </location>
</feature>
<evidence type="ECO:0000313" key="14">
    <source>
        <dbReference type="Proteomes" id="UP000016923"/>
    </source>
</evidence>
<name>S3BW46_OPHP1</name>
<evidence type="ECO:0000259" key="8">
    <source>
        <dbReference type="Pfam" id="PF17403"/>
    </source>
</evidence>
<dbReference type="Pfam" id="PF17405">
    <property type="entry name" value="Nrap_D4"/>
    <property type="match status" value="1"/>
</dbReference>
<gene>
    <name evidence="13" type="ORF">F503_01899</name>
</gene>
<evidence type="ECO:0000259" key="12">
    <source>
        <dbReference type="Pfam" id="PF17407"/>
    </source>
</evidence>
<dbReference type="OMA" id="DERAHIP"/>
<dbReference type="GO" id="GO:0034456">
    <property type="term" value="C:UTP-C complex"/>
    <property type="evidence" value="ECO:0007669"/>
    <property type="project" value="TreeGrafter"/>
</dbReference>
<evidence type="ECO:0000256" key="2">
    <source>
        <dbReference type="ARBA" id="ARBA00006674"/>
    </source>
</evidence>
<dbReference type="Pfam" id="PF17404">
    <property type="entry name" value="Nrap_D3"/>
    <property type="match status" value="1"/>
</dbReference>
<dbReference type="InterPro" id="IPR035369">
    <property type="entry name" value="Nrap_D4"/>
</dbReference>
<dbReference type="Proteomes" id="UP000016923">
    <property type="component" value="Unassembled WGS sequence"/>
</dbReference>
<evidence type="ECO:0000259" key="10">
    <source>
        <dbReference type="Pfam" id="PF17405"/>
    </source>
</evidence>
<evidence type="ECO:0000256" key="3">
    <source>
        <dbReference type="ARBA" id="ARBA00022884"/>
    </source>
</evidence>
<dbReference type="PANTHER" id="PTHR17972:SF0">
    <property type="entry name" value="NUCLEOLAR PROTEIN 6"/>
    <property type="match status" value="1"/>
</dbReference>
<dbReference type="InterPro" id="IPR035370">
    <property type="entry name" value="Nrap_D5"/>
</dbReference>
<dbReference type="HOGENOM" id="CLU_003502_1_0_1"/>
<evidence type="ECO:0000256" key="1">
    <source>
        <dbReference type="ARBA" id="ARBA00004604"/>
    </source>
</evidence>
<reference evidence="13 14" key="1">
    <citation type="journal article" date="2013" name="BMC Genomics">
        <title>The genome and transcriptome of the pine saprophyte Ophiostoma piceae, and a comparison with the bark beetle-associated pine pathogen Grosmannia clavigera.</title>
        <authorList>
            <person name="Haridas S."/>
            <person name="Wang Y."/>
            <person name="Lim L."/>
            <person name="Massoumi Alamouti S."/>
            <person name="Jackman S."/>
            <person name="Docking R."/>
            <person name="Robertson G."/>
            <person name="Birol I."/>
            <person name="Bohlmann J."/>
            <person name="Breuil C."/>
        </authorList>
    </citation>
    <scope>NUCLEOTIDE SEQUENCE [LARGE SCALE GENOMIC DNA]</scope>
    <source>
        <strain evidence="13 14">UAMH 11346</strain>
    </source>
</reference>
<feature type="domain" description="Nrap protein" evidence="10">
    <location>
        <begin position="649"/>
        <end position="843"/>
    </location>
</feature>
<dbReference type="InterPro" id="IPR035367">
    <property type="entry name" value="Nrap_D2"/>
</dbReference>
<evidence type="ECO:0000259" key="7">
    <source>
        <dbReference type="Pfam" id="PF03813"/>
    </source>
</evidence>
<keyword evidence="14" id="KW-1185">Reference proteome</keyword>
<dbReference type="Gene3D" id="3.30.70.3030">
    <property type="match status" value="1"/>
</dbReference>
<comment type="similarity">
    <text evidence="2 5">Belongs to the NRAP family.</text>
</comment>
<feature type="region of interest" description="Disordered" evidence="6">
    <location>
        <begin position="1"/>
        <end position="22"/>
    </location>
</feature>
<feature type="domain" description="Nrap protein" evidence="8">
    <location>
        <begin position="300"/>
        <end position="454"/>
    </location>
</feature>
<dbReference type="InterPro" id="IPR005554">
    <property type="entry name" value="NOL6/Upt22"/>
</dbReference>
<dbReference type="GO" id="GO:0032545">
    <property type="term" value="C:CURI complex"/>
    <property type="evidence" value="ECO:0007669"/>
    <property type="project" value="TreeGrafter"/>
</dbReference>
<evidence type="ECO:0000259" key="9">
    <source>
        <dbReference type="Pfam" id="PF17404"/>
    </source>
</evidence>
<dbReference type="eggNOG" id="KOG2054">
    <property type="taxonomic scope" value="Eukaryota"/>
</dbReference>
<dbReference type="AlphaFoldDB" id="S3BW46"/>
<dbReference type="Pfam" id="PF17403">
    <property type="entry name" value="Nrap_D2"/>
    <property type="match status" value="1"/>
</dbReference>
<dbReference type="VEuPathDB" id="FungiDB:F503_01899"/>
<evidence type="ECO:0000256" key="5">
    <source>
        <dbReference type="RuleBase" id="RU364032"/>
    </source>
</evidence>
<dbReference type="GO" id="GO:0032040">
    <property type="term" value="C:small-subunit processome"/>
    <property type="evidence" value="ECO:0007669"/>
    <property type="project" value="TreeGrafter"/>
</dbReference>
<keyword evidence="4 5" id="KW-0539">Nucleus</keyword>
<dbReference type="Pfam" id="PF17407">
    <property type="entry name" value="Nrap_D6"/>
    <property type="match status" value="1"/>
</dbReference>
<dbReference type="GO" id="GO:0006364">
    <property type="term" value="P:rRNA processing"/>
    <property type="evidence" value="ECO:0007669"/>
    <property type="project" value="UniProtKB-KW"/>
</dbReference>
<feature type="domain" description="Nrap protein" evidence="9">
    <location>
        <begin position="461"/>
        <end position="620"/>
    </location>
</feature>
<evidence type="ECO:0000313" key="13">
    <source>
        <dbReference type="EMBL" id="EPE03641.1"/>
    </source>
</evidence>
<feature type="domain" description="Nrap protein" evidence="7">
    <location>
        <begin position="142"/>
        <end position="297"/>
    </location>
</feature>
<protein>
    <recommendedName>
        <fullName evidence="5">U3 small nucleolar RNA-associated protein 22</fullName>
    </recommendedName>
</protein>
<dbReference type="InterPro" id="IPR035368">
    <property type="entry name" value="Nrap_D3"/>
</dbReference>
<dbReference type="GO" id="GO:0006409">
    <property type="term" value="P:tRNA export from nucleus"/>
    <property type="evidence" value="ECO:0007669"/>
    <property type="project" value="TreeGrafter"/>
</dbReference>
<feature type="domain" description="Nrap protein" evidence="12">
    <location>
        <begin position="1041"/>
        <end position="1206"/>
    </location>
</feature>
<keyword evidence="5" id="KW-0687">Ribonucleoprotein</keyword>
<dbReference type="STRING" id="1262450.S3BW46"/>
<proteinExistence type="inferred from homology"/>
<sequence length="1212" mass="132932">MDSNPAKRRKTDHSGVGDGRSALPFDAAAASAGLFRPSTFILETAELLEQSRVDYSKLLPGAEDILRNVKTAVESVETHGPVLISKASTTFEKKNAIKIPYPTPRPADDSLLKLSMEAPAHVNVVGSYVLKTMIRSQREFAVDMIVEMPKTLFQDKDYLNLRYFYKRAYYLAHIAKAISTSDKLGDSLGDVTFAYLGDNPLLPILVATPKTTAATTKKNPIECKIRIIPCCASDLFPRTKLLANKNSLRPDAPASADAAKDAAEKKDLPPTPFYNATLKAESTYLAYLKLLHHAQKSCSAFADACLLGHVWLQQRGFGSSLARGGFGSFEWAALVALLMQTGSKKRSSSSSGKTASILSPSLSATQIFKAVVQFLASTDFRSKPCVLAGSAPETGVDSIKEGTPVLFDSGSRQLNIAYKMSAWSAGLLRQHAKRTHELLKDDAVSDQFTPTFIARADIVLEAYDMVLRVRCPSPAAAKDGANNNLSRHGAVWDFGDSVFQTIKRALGDRARLVHVQLPPSESWAVGKPSPESTPAKTAATPAYIVVGISFDATNMSRHIDHGPPAEEKKDSRKFREFWGDRAELRRFKDGSILETLVWTAGQSASAMCEEITRYILRHRLGLRADDDIQVVSGTEEESFAAMVPITPVVDTASFTLAREAFTTLEADIRALEDIPLHVRQVSPVDPALRSATIRPPPVQSGKVALHPMEVVLFFEASGKWPDNLAAIQRAKLAFLLRIGESLEAYKAEHAGGDSVVRTYVGLENTEIGSGTANLAYLDIVYRETAAFRMRIHSDLEEAILARQTKDKTLEQHVRATAAQLLAMQRRLCTVLPLHNQTITTFCTRFPAFSPTIRLVKRWFSAHKLLTTHVTEETVELIVLHVFLRPYPWTTPATAGTGLLRTLQFLARWDWRTEPLMVDTSSMSNVLPVDGDDETAASGPTADPRTRLEAWRKIDPNMNHTVLFVAATHETSGTAFTTASSISPDNTGISRPQPSKVVAARMTSLARAACRVVKDKDVTSSANFVQNEGGDFEPDLLFQPSLGDFDVLLHLNGRIIKRLVKGEIAEDADEETTSKLRRSVYKNLDARTGRELHTLPAHPVQLLLDQLNEVYNSGSGSGVGPIVFFYGAPNEEDGDHIIAALWNPQVHARTFRVNLPCSFRPVATSKKQKKSADLDDDDDDDEPMIEVNREAILSEIARIGGSLIAQIEVVSRA</sequence>
<dbReference type="InterPro" id="IPR035082">
    <property type="entry name" value="Nrap_D1"/>
</dbReference>